<keyword evidence="3" id="KW-1185">Reference proteome</keyword>
<organism evidence="2 3">
    <name type="scientific">Phytophthora megakarya</name>
    <dbReference type="NCBI Taxonomy" id="4795"/>
    <lineage>
        <taxon>Eukaryota</taxon>
        <taxon>Sar</taxon>
        <taxon>Stramenopiles</taxon>
        <taxon>Oomycota</taxon>
        <taxon>Peronosporomycetes</taxon>
        <taxon>Peronosporales</taxon>
        <taxon>Peronosporaceae</taxon>
        <taxon>Phytophthora</taxon>
    </lineage>
</organism>
<sequence length="358" mass="41494">MELDEVLAFLETVDTDTNTNDLTTVLTDDRFDVARQQDHINQLKKLDPKSSREKKKRVRSPASSSTVLQRRRRADILSLRQQVEELKSFQMEYIISGHIPTAPKLNCVKATEFKQHFGSLSQWQQRALRQYDSRQHAEEINRELRAIWARQRKFSNTLNRLLHKGSKSSVSESFFIIVWVSLCPYKEQRRGNIVEFVTNTPINCSVKEAGNMIWRNLEKDQVRGRTTGSLQKVVSLTMDGHMETLRLDKMHFIRKFQEDDRMVIVCSDLHLLRSKGLKFTSKGYSTITKSNEDPTTASVVRIVLQLRMENCTTHATNQSETIVLLSLRTMIRKYLQSEQLRLTEEAECVRAASYAQVV</sequence>
<evidence type="ECO:0000313" key="2">
    <source>
        <dbReference type="EMBL" id="OWZ07073.1"/>
    </source>
</evidence>
<dbReference type="AlphaFoldDB" id="A0A225VNS0"/>
<dbReference type="Proteomes" id="UP000198211">
    <property type="component" value="Unassembled WGS sequence"/>
</dbReference>
<proteinExistence type="predicted"/>
<evidence type="ECO:0000256" key="1">
    <source>
        <dbReference type="SAM" id="MobiDB-lite"/>
    </source>
</evidence>
<evidence type="ECO:0000313" key="3">
    <source>
        <dbReference type="Proteomes" id="UP000198211"/>
    </source>
</evidence>
<dbReference type="OrthoDB" id="106834at2759"/>
<gene>
    <name evidence="2" type="ORF">PHMEG_00020587</name>
</gene>
<name>A0A225VNS0_9STRA</name>
<comment type="caution">
    <text evidence="2">The sequence shown here is derived from an EMBL/GenBank/DDBJ whole genome shotgun (WGS) entry which is preliminary data.</text>
</comment>
<feature type="region of interest" description="Disordered" evidence="1">
    <location>
        <begin position="43"/>
        <end position="67"/>
    </location>
</feature>
<dbReference type="EMBL" id="NBNE01003687">
    <property type="protein sequence ID" value="OWZ07073.1"/>
    <property type="molecule type" value="Genomic_DNA"/>
</dbReference>
<accession>A0A225VNS0</accession>
<protein>
    <submittedName>
        <fullName evidence="2">Uncharacterized protein</fullName>
    </submittedName>
</protein>
<reference evidence="3" key="1">
    <citation type="submission" date="2017-03" db="EMBL/GenBank/DDBJ databases">
        <title>Phytopthora megakarya and P. palmivora, two closely related causual agents of cacao black pod achieved similar genome size and gene model numbers by different mechanisms.</title>
        <authorList>
            <person name="Ali S."/>
            <person name="Shao J."/>
            <person name="Larry D.J."/>
            <person name="Kronmiller B."/>
            <person name="Shen D."/>
            <person name="Strem M.D."/>
            <person name="Melnick R.L."/>
            <person name="Guiltinan M.J."/>
            <person name="Tyler B.M."/>
            <person name="Meinhardt L.W."/>
            <person name="Bailey B.A."/>
        </authorList>
    </citation>
    <scope>NUCLEOTIDE SEQUENCE [LARGE SCALE GENOMIC DNA]</scope>
    <source>
        <strain evidence="3">zdho120</strain>
    </source>
</reference>